<organism evidence="4">
    <name type="scientific">Hymenolepis diminuta</name>
    <name type="common">Rat tapeworm</name>
    <dbReference type="NCBI Taxonomy" id="6216"/>
    <lineage>
        <taxon>Eukaryota</taxon>
        <taxon>Metazoa</taxon>
        <taxon>Spiralia</taxon>
        <taxon>Lophotrochozoa</taxon>
        <taxon>Platyhelminthes</taxon>
        <taxon>Cestoda</taxon>
        <taxon>Eucestoda</taxon>
        <taxon>Cyclophyllidea</taxon>
        <taxon>Hymenolepididae</taxon>
        <taxon>Hymenolepis</taxon>
    </lineage>
</organism>
<evidence type="ECO:0000256" key="1">
    <source>
        <dbReference type="SAM" id="Phobius"/>
    </source>
</evidence>
<evidence type="ECO:0000313" key="3">
    <source>
        <dbReference type="Proteomes" id="UP000274504"/>
    </source>
</evidence>
<dbReference type="PANTHER" id="PTHR36300:SF1">
    <property type="entry name" value="RAW, ISOFORM A"/>
    <property type="match status" value="1"/>
</dbReference>
<feature type="transmembrane region" description="Helical" evidence="1">
    <location>
        <begin position="28"/>
        <end position="50"/>
    </location>
</feature>
<reference evidence="4" key="1">
    <citation type="submission" date="2017-02" db="UniProtKB">
        <authorList>
            <consortium name="WormBaseParasite"/>
        </authorList>
    </citation>
    <scope>IDENTIFICATION</scope>
</reference>
<dbReference type="PANTHER" id="PTHR36300">
    <property type="entry name" value="RAW, ISOFORM A"/>
    <property type="match status" value="1"/>
</dbReference>
<dbReference type="AlphaFoldDB" id="A0A0R3SRZ1"/>
<dbReference type="EMBL" id="UYSG01011011">
    <property type="protein sequence ID" value="VDL60320.1"/>
    <property type="molecule type" value="Genomic_DNA"/>
</dbReference>
<dbReference type="GO" id="GO:0005886">
    <property type="term" value="C:plasma membrane"/>
    <property type="evidence" value="ECO:0007669"/>
    <property type="project" value="TreeGrafter"/>
</dbReference>
<sequence length="57" mass="6590">VFLGGACNPTTWRKDVAIPFLEEKGIPYFNPVSVLIFRLTGIYFKIYLFYKTNLNLS</sequence>
<evidence type="ECO:0000313" key="2">
    <source>
        <dbReference type="EMBL" id="VDL60320.1"/>
    </source>
</evidence>
<proteinExistence type="predicted"/>
<evidence type="ECO:0000313" key="4">
    <source>
        <dbReference type="WBParaSite" id="HDID_0000800401-mRNA-1"/>
    </source>
</evidence>
<keyword evidence="1" id="KW-0472">Membrane</keyword>
<keyword evidence="1" id="KW-1133">Transmembrane helix</keyword>
<gene>
    <name evidence="2" type="ORF">HDID_LOCUS8002</name>
</gene>
<keyword evidence="1" id="KW-0812">Transmembrane</keyword>
<dbReference type="Proteomes" id="UP000274504">
    <property type="component" value="Unassembled WGS sequence"/>
</dbReference>
<reference evidence="2 3" key="2">
    <citation type="submission" date="2018-11" db="EMBL/GenBank/DDBJ databases">
        <authorList>
            <consortium name="Pathogen Informatics"/>
        </authorList>
    </citation>
    <scope>NUCLEOTIDE SEQUENCE [LARGE SCALE GENOMIC DNA]</scope>
</reference>
<dbReference type="OrthoDB" id="6493944at2759"/>
<protein>
    <submittedName>
        <fullName evidence="4">Glutathione peroxidase</fullName>
    </submittedName>
</protein>
<dbReference type="WBParaSite" id="HDID_0000800401-mRNA-1">
    <property type="protein sequence ID" value="HDID_0000800401-mRNA-1"/>
    <property type="gene ID" value="HDID_0000800401"/>
</dbReference>
<name>A0A0R3SRZ1_HYMDI</name>
<accession>A0A0R3SRZ1</accession>